<evidence type="ECO:0000256" key="7">
    <source>
        <dbReference type="ARBA" id="ARBA00022989"/>
    </source>
</evidence>
<feature type="transmembrane region" description="Helical" evidence="11">
    <location>
        <begin position="287"/>
        <end position="309"/>
    </location>
</feature>
<keyword evidence="4" id="KW-1003">Cell membrane</keyword>
<feature type="transmembrane region" description="Helical" evidence="11">
    <location>
        <begin position="346"/>
        <end position="371"/>
    </location>
</feature>
<keyword evidence="5 11" id="KW-0812">Transmembrane</keyword>
<dbReference type="EMBL" id="OBDO01000012">
    <property type="protein sequence ID" value="SNX98800.1"/>
    <property type="molecule type" value="Genomic_DNA"/>
</dbReference>
<feature type="transmembrane region" description="Helical" evidence="11">
    <location>
        <begin position="139"/>
        <end position="158"/>
    </location>
</feature>
<evidence type="ECO:0000256" key="3">
    <source>
        <dbReference type="ARBA" id="ARBA00022448"/>
    </source>
</evidence>
<organism evidence="13 14">
    <name type="scientific">Geodermatophilus sabuli</name>
    <dbReference type="NCBI Taxonomy" id="1564158"/>
    <lineage>
        <taxon>Bacteria</taxon>
        <taxon>Bacillati</taxon>
        <taxon>Actinomycetota</taxon>
        <taxon>Actinomycetes</taxon>
        <taxon>Geodermatophilales</taxon>
        <taxon>Geodermatophilaceae</taxon>
        <taxon>Geodermatophilus</taxon>
    </lineage>
</organism>
<evidence type="ECO:0000256" key="5">
    <source>
        <dbReference type="ARBA" id="ARBA00022692"/>
    </source>
</evidence>
<evidence type="ECO:0000313" key="13">
    <source>
        <dbReference type="EMBL" id="SNX98800.1"/>
    </source>
</evidence>
<keyword evidence="8 11" id="KW-0472">Membrane</keyword>
<feature type="transmembrane region" description="Helical" evidence="11">
    <location>
        <begin position="254"/>
        <end position="281"/>
    </location>
</feature>
<dbReference type="InterPro" id="IPR005829">
    <property type="entry name" value="Sugar_transporter_CS"/>
</dbReference>
<protein>
    <recommendedName>
        <fullName evidence="10">Putative proline/betaine transporter</fullName>
    </recommendedName>
</protein>
<dbReference type="PROSITE" id="PS00217">
    <property type="entry name" value="SUGAR_TRANSPORT_2"/>
    <property type="match status" value="1"/>
</dbReference>
<feature type="transmembrane region" description="Helical" evidence="11">
    <location>
        <begin position="321"/>
        <end position="340"/>
    </location>
</feature>
<evidence type="ECO:0000256" key="6">
    <source>
        <dbReference type="ARBA" id="ARBA00022847"/>
    </source>
</evidence>
<accession>A0A285EIG3</accession>
<dbReference type="PROSITE" id="PS50850">
    <property type="entry name" value="MFS"/>
    <property type="match status" value="1"/>
</dbReference>
<evidence type="ECO:0000256" key="8">
    <source>
        <dbReference type="ARBA" id="ARBA00023136"/>
    </source>
</evidence>
<keyword evidence="7 11" id="KW-1133">Transmembrane helix</keyword>
<keyword evidence="6" id="KW-0769">Symport</keyword>
<dbReference type="Pfam" id="PF07690">
    <property type="entry name" value="MFS_1"/>
    <property type="match status" value="1"/>
</dbReference>
<proteinExistence type="inferred from homology"/>
<dbReference type="OrthoDB" id="8953821at2"/>
<comment type="subcellular location">
    <subcellularLocation>
        <location evidence="1">Cell membrane</location>
        <topology evidence="1">Multi-pass membrane protein</topology>
    </subcellularLocation>
</comment>
<evidence type="ECO:0000256" key="10">
    <source>
        <dbReference type="ARBA" id="ARBA00039918"/>
    </source>
</evidence>
<dbReference type="InterPro" id="IPR036259">
    <property type="entry name" value="MFS_trans_sf"/>
</dbReference>
<dbReference type="InterPro" id="IPR011701">
    <property type="entry name" value="MFS"/>
</dbReference>
<evidence type="ECO:0000313" key="14">
    <source>
        <dbReference type="Proteomes" id="UP000219514"/>
    </source>
</evidence>
<dbReference type="FunFam" id="1.20.1250.20:FF:000001">
    <property type="entry name" value="Dicarboxylate MFS transporter"/>
    <property type="match status" value="1"/>
</dbReference>
<feature type="transmembrane region" description="Helical" evidence="11">
    <location>
        <begin position="201"/>
        <end position="220"/>
    </location>
</feature>
<name>A0A285EIG3_9ACTN</name>
<dbReference type="GO" id="GO:0005886">
    <property type="term" value="C:plasma membrane"/>
    <property type="evidence" value="ECO:0007669"/>
    <property type="project" value="UniProtKB-SubCell"/>
</dbReference>
<dbReference type="Gene3D" id="1.20.1250.20">
    <property type="entry name" value="MFS general substrate transporter like domains"/>
    <property type="match status" value="1"/>
</dbReference>
<feature type="domain" description="Major facilitator superfamily (MFS) profile" evidence="12">
    <location>
        <begin position="29"/>
        <end position="438"/>
    </location>
</feature>
<evidence type="ECO:0000256" key="1">
    <source>
        <dbReference type="ARBA" id="ARBA00004651"/>
    </source>
</evidence>
<evidence type="ECO:0000256" key="2">
    <source>
        <dbReference type="ARBA" id="ARBA00008240"/>
    </source>
</evidence>
<comment type="function">
    <text evidence="9">May be a proton symporter involved in the uptake of osmolytes such as proline and glycine betaine.</text>
</comment>
<comment type="similarity">
    <text evidence="2">Belongs to the major facilitator superfamily. Metabolite:H+ Symporter (MHS) family (TC 2.A.1.6) family.</text>
</comment>
<feature type="transmembrane region" description="Helical" evidence="11">
    <location>
        <begin position="170"/>
        <end position="195"/>
    </location>
</feature>
<evidence type="ECO:0000256" key="11">
    <source>
        <dbReference type="SAM" id="Phobius"/>
    </source>
</evidence>
<keyword evidence="3" id="KW-0813">Transport</keyword>
<feature type="transmembrane region" description="Helical" evidence="11">
    <location>
        <begin position="416"/>
        <end position="434"/>
    </location>
</feature>
<dbReference type="AlphaFoldDB" id="A0A285EIG3"/>
<dbReference type="InterPro" id="IPR051084">
    <property type="entry name" value="H+-coupled_symporters"/>
</dbReference>
<feature type="transmembrane region" description="Helical" evidence="11">
    <location>
        <begin position="65"/>
        <end position="88"/>
    </location>
</feature>
<keyword evidence="14" id="KW-1185">Reference proteome</keyword>
<feature type="transmembrane region" description="Helical" evidence="11">
    <location>
        <begin position="100"/>
        <end position="119"/>
    </location>
</feature>
<dbReference type="SUPFAM" id="SSF103473">
    <property type="entry name" value="MFS general substrate transporter"/>
    <property type="match status" value="1"/>
</dbReference>
<evidence type="ECO:0000256" key="9">
    <source>
        <dbReference type="ARBA" id="ARBA00037295"/>
    </source>
</evidence>
<gene>
    <name evidence="13" type="ORF">SAMN06893097_11296</name>
</gene>
<dbReference type="InterPro" id="IPR020846">
    <property type="entry name" value="MFS_dom"/>
</dbReference>
<feature type="transmembrane region" description="Helical" evidence="11">
    <location>
        <begin position="383"/>
        <end position="404"/>
    </location>
</feature>
<evidence type="ECO:0000256" key="4">
    <source>
        <dbReference type="ARBA" id="ARBA00022475"/>
    </source>
</evidence>
<reference evidence="13 14" key="1">
    <citation type="submission" date="2017-09" db="EMBL/GenBank/DDBJ databases">
        <authorList>
            <person name="Ehlers B."/>
            <person name="Leendertz F.H."/>
        </authorList>
    </citation>
    <scope>NUCLEOTIDE SEQUENCE [LARGE SCALE GENOMIC DNA]</scope>
    <source>
        <strain evidence="13 14">DSM 46844</strain>
    </source>
</reference>
<evidence type="ECO:0000259" key="12">
    <source>
        <dbReference type="PROSITE" id="PS50850"/>
    </source>
</evidence>
<dbReference type="GO" id="GO:0015293">
    <property type="term" value="F:symporter activity"/>
    <property type="evidence" value="ECO:0007669"/>
    <property type="project" value="UniProtKB-KW"/>
</dbReference>
<sequence length="444" mass="46897">MVASPATSDPEAVRSVTSAPVDRKGARKAILAAGTGNALEWYDFAVFAFLTPVLSQLFFPGEDRIAAILSTFAVFAVGFVMRPIGAILFGRIADKRGRKVALIVSVTLMGVATLLIGIMPTYASVGLLAPALLVVARMLQGLSVGGEFGASASFLVEYAPPHRRGFYGSLAYFSANAGSMLGGLVVLLFTLLLSAESMTGWGWRVPFLLSFPLLAIGMYLRARIAETPQFEAVKSTDEQVSSPLSTVLREHWKAMLTIVGIAVAFAITSYTVLSFILSYLITVIGFTPIQALTAVVLATAIGSCMTPVFGALSDAFGRRPILIFACLAGLALPYPGFLLLQNGTFGSALLGMVILWIPVSSFCGVTPATFAEMFPTKVRVSGFGVAYGFGTALFSGTAPFVATLLVDVTGSSLAPAWYVMVAALVSLCVILPLVRETRHDTWVG</sequence>
<dbReference type="PANTHER" id="PTHR43528">
    <property type="entry name" value="ALPHA-KETOGLUTARATE PERMEASE"/>
    <property type="match status" value="1"/>
</dbReference>
<dbReference type="PANTHER" id="PTHR43528:SF1">
    <property type="entry name" value="ALPHA-KETOGLUTARATE PERMEASE"/>
    <property type="match status" value="1"/>
</dbReference>
<dbReference type="Proteomes" id="UP000219514">
    <property type="component" value="Unassembled WGS sequence"/>
</dbReference>